<dbReference type="SUPFAM" id="SSF47616">
    <property type="entry name" value="GST C-terminal domain-like"/>
    <property type="match status" value="1"/>
</dbReference>
<dbReference type="SFLD" id="SFLDS00019">
    <property type="entry name" value="Glutathione_Transferase_(cytos"/>
    <property type="match status" value="1"/>
</dbReference>
<dbReference type="Gene3D" id="3.40.30.10">
    <property type="entry name" value="Glutaredoxin"/>
    <property type="match status" value="1"/>
</dbReference>
<dbReference type="Gene3D" id="1.20.1050.10">
    <property type="match status" value="1"/>
</dbReference>
<keyword evidence="3" id="KW-1185">Reference proteome</keyword>
<reference evidence="2" key="1">
    <citation type="submission" date="2020-05" db="EMBL/GenBank/DDBJ databases">
        <title>Fertoebacter nigrum gen. nov., sp. nov., a new member of the family Rhodobacteraceae.</title>
        <authorList>
            <person name="Szuroczki S."/>
            <person name="Abbaszade G."/>
            <person name="Buni D."/>
            <person name="Schumann P."/>
            <person name="Toth E."/>
        </authorList>
    </citation>
    <scope>NUCLEOTIDE SEQUENCE</scope>
    <source>
        <strain evidence="2">RG-N-1a</strain>
    </source>
</reference>
<feature type="domain" description="GST N-terminal" evidence="1">
    <location>
        <begin position="1"/>
        <end position="80"/>
    </location>
</feature>
<organism evidence="2 3">
    <name type="scientific">Fertoeibacter niger</name>
    <dbReference type="NCBI Taxonomy" id="2656921"/>
    <lineage>
        <taxon>Bacteria</taxon>
        <taxon>Pseudomonadati</taxon>
        <taxon>Pseudomonadota</taxon>
        <taxon>Alphaproteobacteria</taxon>
        <taxon>Rhodobacterales</taxon>
        <taxon>Paracoccaceae</taxon>
        <taxon>Fertoeibacter</taxon>
    </lineage>
</organism>
<dbReference type="AlphaFoldDB" id="A0A8X8KJL5"/>
<proteinExistence type="predicted"/>
<dbReference type="CDD" id="cd03057">
    <property type="entry name" value="GST_N_Beta"/>
    <property type="match status" value="1"/>
</dbReference>
<evidence type="ECO:0000313" key="3">
    <source>
        <dbReference type="Proteomes" id="UP000484076"/>
    </source>
</evidence>
<name>A0A8X8KJL5_9RHOB</name>
<dbReference type="Pfam" id="PF13409">
    <property type="entry name" value="GST_N_2"/>
    <property type="match status" value="1"/>
</dbReference>
<dbReference type="PANTHER" id="PTHR44051">
    <property type="entry name" value="GLUTATHIONE S-TRANSFERASE-RELATED"/>
    <property type="match status" value="1"/>
</dbReference>
<dbReference type="SFLD" id="SFLDG00358">
    <property type="entry name" value="Main_(cytGST)"/>
    <property type="match status" value="1"/>
</dbReference>
<dbReference type="InterPro" id="IPR040079">
    <property type="entry name" value="Glutathione_S-Trfase"/>
</dbReference>
<sequence length="219" mass="23830">MLTLHSSPDSAALIVHVALEDSGLPYRIVQVDRANAGLDRPEYRELNPAGLIPVLETPDGPLFETGAILLWLADNLPEAALAPKPGDPARGHMLKWLFFIANTAHPDLLQIFYPERFVPPEGEPAHRALLVARMHRHFGLLEKAVASEPALFAPPAILAPYLGTLLRWSLSFPGDQAWLRLADYPALHALTLALEAHPAAQRACAAEDLGPHPFSAPLL</sequence>
<evidence type="ECO:0000313" key="2">
    <source>
        <dbReference type="EMBL" id="NUB43339.1"/>
    </source>
</evidence>
<dbReference type="InterPro" id="IPR036282">
    <property type="entry name" value="Glutathione-S-Trfase_C_sf"/>
</dbReference>
<dbReference type="Proteomes" id="UP000484076">
    <property type="component" value="Unassembled WGS sequence"/>
</dbReference>
<dbReference type="PROSITE" id="PS50404">
    <property type="entry name" value="GST_NTER"/>
    <property type="match status" value="1"/>
</dbReference>
<dbReference type="RefSeq" id="WP_152823989.1">
    <property type="nucleotide sequence ID" value="NZ_WHUT02000001.1"/>
</dbReference>
<dbReference type="PANTHER" id="PTHR44051:SF8">
    <property type="entry name" value="GLUTATHIONE S-TRANSFERASE GSTA"/>
    <property type="match status" value="1"/>
</dbReference>
<dbReference type="InterPro" id="IPR036249">
    <property type="entry name" value="Thioredoxin-like_sf"/>
</dbReference>
<comment type="caution">
    <text evidence="2">The sequence shown here is derived from an EMBL/GenBank/DDBJ whole genome shotgun (WGS) entry which is preliminary data.</text>
</comment>
<protein>
    <submittedName>
        <fullName evidence="2">Glutathione S-transferase family protein</fullName>
    </submittedName>
</protein>
<dbReference type="EMBL" id="WHUT02000001">
    <property type="protein sequence ID" value="NUB43339.1"/>
    <property type="molecule type" value="Genomic_DNA"/>
</dbReference>
<evidence type="ECO:0000259" key="1">
    <source>
        <dbReference type="PROSITE" id="PS50404"/>
    </source>
</evidence>
<dbReference type="SUPFAM" id="SSF52833">
    <property type="entry name" value="Thioredoxin-like"/>
    <property type="match status" value="1"/>
</dbReference>
<gene>
    <name evidence="2" type="ORF">GEU84_002995</name>
</gene>
<accession>A0A8X8KJL5</accession>
<dbReference type="InterPro" id="IPR004045">
    <property type="entry name" value="Glutathione_S-Trfase_N"/>
</dbReference>